<name>A0A2T0U617_9SPHI</name>
<dbReference type="Proteomes" id="UP000238034">
    <property type="component" value="Unassembled WGS sequence"/>
</dbReference>
<dbReference type="AlphaFoldDB" id="A0A2T0U617"/>
<sequence>MKIKLILIGLLLANNLLGQETQRMETFSDGSVLVTDSALDFFVGSWMWKRGATSIKMVIHKKRVNIGSTTKAMEADILVGGYQYLKDGKEVLNTLESFPLSGIARDANTIVFSVINPDQSITELEFIKKSSTTALFILGDGKRELQRMKKEYPLKTNILLERIN</sequence>
<dbReference type="InterPro" id="IPR046551">
    <property type="entry name" value="DUF6705"/>
</dbReference>
<keyword evidence="3" id="KW-1185">Reference proteome</keyword>
<accession>A0A2T0U617</accession>
<proteinExistence type="predicted"/>
<feature type="domain" description="DUF6705" evidence="1">
    <location>
        <begin position="2"/>
        <end position="110"/>
    </location>
</feature>
<gene>
    <name evidence="2" type="ORF">B0I27_104374</name>
</gene>
<dbReference type="RefSeq" id="WP_146133108.1">
    <property type="nucleotide sequence ID" value="NZ_PVTH01000004.1"/>
</dbReference>
<protein>
    <recommendedName>
        <fullName evidence="1">DUF6705 domain-containing protein</fullName>
    </recommendedName>
</protein>
<reference evidence="2 3" key="1">
    <citation type="submission" date="2018-03" db="EMBL/GenBank/DDBJ databases">
        <title>Genomic Encyclopedia of Type Strains, Phase III (KMG-III): the genomes of soil and plant-associated and newly described type strains.</title>
        <authorList>
            <person name="Whitman W."/>
        </authorList>
    </citation>
    <scope>NUCLEOTIDE SEQUENCE [LARGE SCALE GENOMIC DNA]</scope>
    <source>
        <strain evidence="2 3">CGMCC 1.9313</strain>
    </source>
</reference>
<dbReference type="Pfam" id="PF20448">
    <property type="entry name" value="DUF6705"/>
    <property type="match status" value="1"/>
</dbReference>
<organism evidence="2 3">
    <name type="scientific">Arcticibacter pallidicorallinus</name>
    <dbReference type="NCBI Taxonomy" id="1259464"/>
    <lineage>
        <taxon>Bacteria</taxon>
        <taxon>Pseudomonadati</taxon>
        <taxon>Bacteroidota</taxon>
        <taxon>Sphingobacteriia</taxon>
        <taxon>Sphingobacteriales</taxon>
        <taxon>Sphingobacteriaceae</taxon>
        <taxon>Arcticibacter</taxon>
    </lineage>
</organism>
<comment type="caution">
    <text evidence="2">The sequence shown here is derived from an EMBL/GenBank/DDBJ whole genome shotgun (WGS) entry which is preliminary data.</text>
</comment>
<evidence type="ECO:0000313" key="3">
    <source>
        <dbReference type="Proteomes" id="UP000238034"/>
    </source>
</evidence>
<evidence type="ECO:0000259" key="1">
    <source>
        <dbReference type="Pfam" id="PF20448"/>
    </source>
</evidence>
<dbReference type="EMBL" id="PVTH01000004">
    <property type="protein sequence ID" value="PRY53363.1"/>
    <property type="molecule type" value="Genomic_DNA"/>
</dbReference>
<evidence type="ECO:0000313" key="2">
    <source>
        <dbReference type="EMBL" id="PRY53363.1"/>
    </source>
</evidence>
<dbReference type="OrthoDB" id="1261237at2"/>